<organism evidence="2 3">
    <name type="scientific">Plakobranchus ocellatus</name>
    <dbReference type="NCBI Taxonomy" id="259542"/>
    <lineage>
        <taxon>Eukaryota</taxon>
        <taxon>Metazoa</taxon>
        <taxon>Spiralia</taxon>
        <taxon>Lophotrochozoa</taxon>
        <taxon>Mollusca</taxon>
        <taxon>Gastropoda</taxon>
        <taxon>Heterobranchia</taxon>
        <taxon>Euthyneura</taxon>
        <taxon>Panpulmonata</taxon>
        <taxon>Sacoglossa</taxon>
        <taxon>Placobranchoidea</taxon>
        <taxon>Plakobranchidae</taxon>
        <taxon>Plakobranchus</taxon>
    </lineage>
</organism>
<feature type="signal peptide" evidence="1">
    <location>
        <begin position="1"/>
        <end position="15"/>
    </location>
</feature>
<evidence type="ECO:0000313" key="2">
    <source>
        <dbReference type="EMBL" id="GFO47495.1"/>
    </source>
</evidence>
<dbReference type="EMBL" id="BLXT01008339">
    <property type="protein sequence ID" value="GFO47495.1"/>
    <property type="molecule type" value="Genomic_DNA"/>
</dbReference>
<reference evidence="2 3" key="1">
    <citation type="journal article" date="2021" name="Elife">
        <title>Chloroplast acquisition without the gene transfer in kleptoplastic sea slugs, Plakobranchus ocellatus.</title>
        <authorList>
            <person name="Maeda T."/>
            <person name="Takahashi S."/>
            <person name="Yoshida T."/>
            <person name="Shimamura S."/>
            <person name="Takaki Y."/>
            <person name="Nagai Y."/>
            <person name="Toyoda A."/>
            <person name="Suzuki Y."/>
            <person name="Arimoto A."/>
            <person name="Ishii H."/>
            <person name="Satoh N."/>
            <person name="Nishiyama T."/>
            <person name="Hasebe M."/>
            <person name="Maruyama T."/>
            <person name="Minagawa J."/>
            <person name="Obokata J."/>
            <person name="Shigenobu S."/>
        </authorList>
    </citation>
    <scope>NUCLEOTIDE SEQUENCE [LARGE SCALE GENOMIC DNA]</scope>
</reference>
<sequence length="74" mass="7637">MALFLAHWSVSGAVASESALRCAGTPLSQVGAPPKASWPDAGPESLRSPCCGLAINFGVQFSYTLRAKPEAISC</sequence>
<dbReference type="Proteomes" id="UP000735302">
    <property type="component" value="Unassembled WGS sequence"/>
</dbReference>
<name>A0AAV4DU50_9GAST</name>
<protein>
    <recommendedName>
        <fullName evidence="4">Secreted protein</fullName>
    </recommendedName>
</protein>
<evidence type="ECO:0000313" key="3">
    <source>
        <dbReference type="Proteomes" id="UP000735302"/>
    </source>
</evidence>
<comment type="caution">
    <text evidence="2">The sequence shown here is derived from an EMBL/GenBank/DDBJ whole genome shotgun (WGS) entry which is preliminary data.</text>
</comment>
<evidence type="ECO:0008006" key="4">
    <source>
        <dbReference type="Google" id="ProtNLM"/>
    </source>
</evidence>
<keyword evidence="1" id="KW-0732">Signal</keyword>
<proteinExistence type="predicted"/>
<feature type="chain" id="PRO_5043786169" description="Secreted protein" evidence="1">
    <location>
        <begin position="16"/>
        <end position="74"/>
    </location>
</feature>
<keyword evidence="3" id="KW-1185">Reference proteome</keyword>
<evidence type="ECO:0000256" key="1">
    <source>
        <dbReference type="SAM" id="SignalP"/>
    </source>
</evidence>
<accession>A0AAV4DU50</accession>
<gene>
    <name evidence="2" type="ORF">PoB_007400000</name>
</gene>
<dbReference type="AlphaFoldDB" id="A0AAV4DU50"/>